<comment type="subcellular location">
    <subcellularLocation>
        <location evidence="1">Membrane</location>
        <topology evidence="1">Multi-pass membrane protein</topology>
    </subcellularLocation>
</comment>
<keyword evidence="4 6" id="KW-1133">Transmembrane helix</keyword>
<keyword evidence="3" id="KW-0106">Calcium</keyword>
<dbReference type="SUPFAM" id="SSF81324">
    <property type="entry name" value="Voltage-gated potassium channels"/>
    <property type="match status" value="1"/>
</dbReference>
<reference evidence="9 10" key="2">
    <citation type="submission" date="2024-05" db="EMBL/GenBank/DDBJ databases">
        <authorList>
            <person name="Chen Y."/>
            <person name="Shah S."/>
            <person name="Dougan E. K."/>
            <person name="Thang M."/>
            <person name="Chan C."/>
        </authorList>
    </citation>
    <scope>NUCLEOTIDE SEQUENCE [LARGE SCALE GENOMIC DNA]</scope>
</reference>
<dbReference type="PROSITE" id="PS50222">
    <property type="entry name" value="EF_HAND_2"/>
    <property type="match status" value="1"/>
</dbReference>
<dbReference type="InterPro" id="IPR027359">
    <property type="entry name" value="Volt_channel_dom_sf"/>
</dbReference>
<dbReference type="GO" id="GO:0001518">
    <property type="term" value="C:voltage-gated sodium channel complex"/>
    <property type="evidence" value="ECO:0007669"/>
    <property type="project" value="TreeGrafter"/>
</dbReference>
<dbReference type="InterPro" id="IPR011992">
    <property type="entry name" value="EF-hand-dom_pair"/>
</dbReference>
<dbReference type="OrthoDB" id="420981at2759"/>
<feature type="transmembrane region" description="Helical" evidence="6">
    <location>
        <begin position="176"/>
        <end position="197"/>
    </location>
</feature>
<proteinExistence type="predicted"/>
<dbReference type="InterPro" id="IPR002048">
    <property type="entry name" value="EF_hand_dom"/>
</dbReference>
<dbReference type="GO" id="GO:0005509">
    <property type="term" value="F:calcium ion binding"/>
    <property type="evidence" value="ECO:0007669"/>
    <property type="project" value="InterPro"/>
</dbReference>
<dbReference type="Pfam" id="PF00520">
    <property type="entry name" value="Ion_trans"/>
    <property type="match status" value="1"/>
</dbReference>
<evidence type="ECO:0000256" key="1">
    <source>
        <dbReference type="ARBA" id="ARBA00004141"/>
    </source>
</evidence>
<evidence type="ECO:0000313" key="10">
    <source>
        <dbReference type="Proteomes" id="UP001152797"/>
    </source>
</evidence>
<keyword evidence="5 6" id="KW-0472">Membrane</keyword>
<reference evidence="8" key="1">
    <citation type="submission" date="2022-10" db="EMBL/GenBank/DDBJ databases">
        <authorList>
            <person name="Chen Y."/>
            <person name="Dougan E. K."/>
            <person name="Chan C."/>
            <person name="Rhodes N."/>
            <person name="Thang M."/>
        </authorList>
    </citation>
    <scope>NUCLEOTIDE SEQUENCE</scope>
</reference>
<keyword evidence="2 6" id="KW-0812">Transmembrane</keyword>
<comment type="caution">
    <text evidence="8">The sequence shown here is derived from an EMBL/GenBank/DDBJ whole genome shotgun (WGS) entry which is preliminary data.</text>
</comment>
<dbReference type="AlphaFoldDB" id="A0A9P1DI45"/>
<protein>
    <submittedName>
        <fullName evidence="9">NAD(P)(+)--arginine ADP-ribosyltransferase (Mono(ADP-ribosyl)transferase)</fullName>
    </submittedName>
</protein>
<evidence type="ECO:0000256" key="5">
    <source>
        <dbReference type="ARBA" id="ARBA00023136"/>
    </source>
</evidence>
<dbReference type="InterPro" id="IPR043203">
    <property type="entry name" value="VGCC_Ca_Na"/>
</dbReference>
<organism evidence="8">
    <name type="scientific">Cladocopium goreaui</name>
    <dbReference type="NCBI Taxonomy" id="2562237"/>
    <lineage>
        <taxon>Eukaryota</taxon>
        <taxon>Sar</taxon>
        <taxon>Alveolata</taxon>
        <taxon>Dinophyceae</taxon>
        <taxon>Suessiales</taxon>
        <taxon>Symbiodiniaceae</taxon>
        <taxon>Cladocopium</taxon>
    </lineage>
</organism>
<dbReference type="GO" id="GO:0005248">
    <property type="term" value="F:voltage-gated sodium channel activity"/>
    <property type="evidence" value="ECO:0007669"/>
    <property type="project" value="TreeGrafter"/>
</dbReference>
<dbReference type="EMBL" id="CAMXCT030004791">
    <property type="protein sequence ID" value="CAL4797699.1"/>
    <property type="molecule type" value="Genomic_DNA"/>
</dbReference>
<dbReference type="Gene3D" id="1.10.287.70">
    <property type="match status" value="1"/>
</dbReference>
<feature type="transmembrane region" description="Helical" evidence="6">
    <location>
        <begin position="218"/>
        <end position="249"/>
    </location>
</feature>
<dbReference type="PANTHER" id="PTHR10037">
    <property type="entry name" value="VOLTAGE-GATED CATION CHANNEL CALCIUM AND SODIUM"/>
    <property type="match status" value="1"/>
</dbReference>
<feature type="domain" description="EF-hand" evidence="7">
    <location>
        <begin position="401"/>
        <end position="441"/>
    </location>
</feature>
<feature type="transmembrane region" description="Helical" evidence="6">
    <location>
        <begin position="308"/>
        <end position="333"/>
    </location>
</feature>
<dbReference type="InterPro" id="IPR018247">
    <property type="entry name" value="EF_Hand_1_Ca_BS"/>
</dbReference>
<dbReference type="Gene3D" id="1.20.120.350">
    <property type="entry name" value="Voltage-gated potassium channels. Chain C"/>
    <property type="match status" value="1"/>
</dbReference>
<dbReference type="CDD" id="cd00051">
    <property type="entry name" value="EFh"/>
    <property type="match status" value="1"/>
</dbReference>
<dbReference type="SUPFAM" id="SSF47473">
    <property type="entry name" value="EF-hand"/>
    <property type="match status" value="1"/>
</dbReference>
<evidence type="ECO:0000256" key="2">
    <source>
        <dbReference type="ARBA" id="ARBA00022692"/>
    </source>
</evidence>
<evidence type="ECO:0000259" key="7">
    <source>
        <dbReference type="PROSITE" id="PS50222"/>
    </source>
</evidence>
<keyword evidence="10" id="KW-1185">Reference proteome</keyword>
<dbReference type="Gene3D" id="1.10.238.10">
    <property type="entry name" value="EF-hand"/>
    <property type="match status" value="1"/>
</dbReference>
<evidence type="ECO:0000313" key="8">
    <source>
        <dbReference type="EMBL" id="CAI4010387.1"/>
    </source>
</evidence>
<evidence type="ECO:0000313" key="9">
    <source>
        <dbReference type="EMBL" id="CAL4797699.1"/>
    </source>
</evidence>
<dbReference type="Proteomes" id="UP001152797">
    <property type="component" value="Unassembled WGS sequence"/>
</dbReference>
<evidence type="ECO:0000256" key="3">
    <source>
        <dbReference type="ARBA" id="ARBA00022837"/>
    </source>
</evidence>
<gene>
    <name evidence="8" type="ORF">C1SCF055_LOCUS35657</name>
</gene>
<dbReference type="InterPro" id="IPR005821">
    <property type="entry name" value="Ion_trans_dom"/>
</dbReference>
<dbReference type="EMBL" id="CAMXCT010004791">
    <property type="protein sequence ID" value="CAI4010387.1"/>
    <property type="molecule type" value="Genomic_DNA"/>
</dbReference>
<evidence type="ECO:0000256" key="4">
    <source>
        <dbReference type="ARBA" id="ARBA00022989"/>
    </source>
</evidence>
<feature type="transmembrane region" description="Helical" evidence="6">
    <location>
        <begin position="88"/>
        <end position="111"/>
    </location>
</feature>
<accession>A0A9P1DI45</accession>
<evidence type="ECO:0000256" key="6">
    <source>
        <dbReference type="SAM" id="Phobius"/>
    </source>
</evidence>
<dbReference type="PANTHER" id="PTHR10037:SF62">
    <property type="entry name" value="SODIUM CHANNEL PROTEIN 60E"/>
    <property type="match status" value="1"/>
</dbReference>
<name>A0A9P1DI45_9DINO</name>
<dbReference type="PROSITE" id="PS00018">
    <property type="entry name" value="EF_HAND_1"/>
    <property type="match status" value="1"/>
</dbReference>
<sequence>MEAKRSSFSSGTSGMSFKKRLGKMRFLAAPAPHVQPDQAEGEGKTALAHALKNIQNESVRYRHLRIKPWLDEDGNVIWSWQRIWLARIVMNQVFETLMGLMIFCNVLLIVYEANADASCYPEFTGRFNDCPHSSSADLWPWMCNLGLQLIYSSECLARLFVERGMYFHNRWNMTDLMIVLVGWFGMALQEMVNLNVLRIFRVLRLLRAGRLLISVPELYILVSGLTTSIKAIFFGSIMLASVVFVWAIVMVELVHPLNLEIDYTQTLCPRCPRSFSTVYSASLTLFSQIVAGDGWGTLSLPLAEAHPWLSVILFAIIISISLGVMNLILVVIVEKAAEARQNDLDRKLAQKDLDREKNMIELALLCDRMDTDKSGALSLEEMLHGYVNERKFYTLMQESGIEKDDIQTMFNVLDANNSGEPPLWLVDYLEFCNLLGRCPKRDPMMLAAMTRHSVMELRKILQQDILEVVREQTELLKEQLDLLCHIPQCEAAGRALQKRRDERSASQRKVQRATAGVSGFSQLQVQLEELSRWATQVMLAEVPKSPVGLPRGFLERPDSRSSVGSSQVTAKTSSSLCRNFPVAGQWNEIDRQFQQLNGKFDEQLRREKEMEKRCKRLMEDLSSTLEGKSWVIKEDL</sequence>
<dbReference type="EMBL" id="CAMXCT020004791">
    <property type="protein sequence ID" value="CAL1163762.1"/>
    <property type="molecule type" value="Genomic_DNA"/>
</dbReference>